<dbReference type="InterPro" id="IPR000917">
    <property type="entry name" value="Sulfatase_N"/>
</dbReference>
<organism evidence="7 8">
    <name type="scientific">Catellatospora coxensis</name>
    <dbReference type="NCBI Taxonomy" id="310354"/>
    <lineage>
        <taxon>Bacteria</taxon>
        <taxon>Bacillati</taxon>
        <taxon>Actinomycetota</taxon>
        <taxon>Actinomycetes</taxon>
        <taxon>Micromonosporales</taxon>
        <taxon>Micromonosporaceae</taxon>
        <taxon>Catellatospora</taxon>
    </lineage>
</organism>
<dbReference type="InterPro" id="IPR013320">
    <property type="entry name" value="ConA-like_dom_sf"/>
</dbReference>
<dbReference type="GO" id="GO:0046872">
    <property type="term" value="F:metal ion binding"/>
    <property type="evidence" value="ECO:0007669"/>
    <property type="project" value="UniProtKB-KW"/>
</dbReference>
<evidence type="ECO:0000256" key="2">
    <source>
        <dbReference type="ARBA" id="ARBA00022723"/>
    </source>
</evidence>
<dbReference type="Proteomes" id="UP000630887">
    <property type="component" value="Unassembled WGS sequence"/>
</dbReference>
<evidence type="ECO:0000313" key="8">
    <source>
        <dbReference type="Proteomes" id="UP000630887"/>
    </source>
</evidence>
<evidence type="ECO:0000256" key="4">
    <source>
        <dbReference type="ARBA" id="ARBA00022837"/>
    </source>
</evidence>
<reference evidence="7 8" key="1">
    <citation type="submission" date="2021-01" db="EMBL/GenBank/DDBJ databases">
        <title>Whole genome shotgun sequence of Catellatospora coxensis NBRC 107359.</title>
        <authorList>
            <person name="Komaki H."/>
            <person name="Tamura T."/>
        </authorList>
    </citation>
    <scope>NUCLEOTIDE SEQUENCE [LARGE SCALE GENOMIC DNA]</scope>
    <source>
        <strain evidence="7 8">NBRC 107359</strain>
    </source>
</reference>
<sequence>MPAYDDLPRTTLPMPDRPKPGLTTYDARDPDTSFAPIAPLRPPAGAPNVLVILLDDVGFGASSVFGGPVDTPVAQRLADGGLRYNRFHTTALCSPTRQALLTGRNHHSVGMGAITELATSAPGYSTIRPNSKATLAETLRLNGYATAQLGKCHEVPVWETSPAGPFDRWPTGSGFEYFYGFIGAEANQYYPTLYHGTTPVEPTRTPEEGYHLTEDLADRGVDWIRRQHALQPDRPFFMYFAPGATHSPHHAPKEWCDRYAGRFDAGWDALREEIFERQKQLGVIPPDAVLTAFNPEIPHWHDMPDDLRPVLARQMEVYAGFLAHTDHQIGRLVQALDDLELLDDTLIYYIIGDNGASAEGAMHGTFNGSINYNGMGALETPEFLRARMDELGTPSAYNHFAVGWAHALSTPYQWTKQVASHWGGTRNGTVVHWPARISAAGELREQFAHVIDVAPTILEAAGLPEPTTVHGVTQAPIEGVSMGYTFSDEAAPERHQTQYFEIGGNRGIYHRGWTAVTRHRTPWLLLGAQLAAFDDDVWELYGPDDWTQSRDLAAEQPDMLHRLQRLWLIEAAKHGVLPLDDRGAERFNPDLAGRPQLIRGATQVLFPGMGHLNENSVINVKNKSHAVTAQVGVPDAGAQGVIIAQGGMAGGWSMYAHEGRLRYCYNLVGLRHFYIDSDTRIPAGEHQVRAEFAYDGPGLAKGGTVTLHLDGVEVGRGTVPATQPVMFSADEATHVGRESGSTVTPEYPARGNDFTGTIRWVQIDVDAEAANAEHLIPIEERWRIAMARQ</sequence>
<dbReference type="InterPro" id="IPR017850">
    <property type="entry name" value="Alkaline_phosphatase_core_sf"/>
</dbReference>
<feature type="region of interest" description="Disordered" evidence="5">
    <location>
        <begin position="1"/>
        <end position="40"/>
    </location>
</feature>
<evidence type="ECO:0000313" key="7">
    <source>
        <dbReference type="EMBL" id="GIG10775.1"/>
    </source>
</evidence>
<evidence type="ECO:0000256" key="5">
    <source>
        <dbReference type="SAM" id="MobiDB-lite"/>
    </source>
</evidence>
<dbReference type="PANTHER" id="PTHR42693:SF43">
    <property type="entry name" value="BLL2667 PROTEIN"/>
    <property type="match status" value="1"/>
</dbReference>
<evidence type="ECO:0000259" key="6">
    <source>
        <dbReference type="Pfam" id="PF00884"/>
    </source>
</evidence>
<comment type="similarity">
    <text evidence="1">Belongs to the sulfatase family.</text>
</comment>
<evidence type="ECO:0000256" key="1">
    <source>
        <dbReference type="ARBA" id="ARBA00008779"/>
    </source>
</evidence>
<dbReference type="CDD" id="cd16025">
    <property type="entry name" value="PAS_like"/>
    <property type="match status" value="1"/>
</dbReference>
<dbReference type="SUPFAM" id="SSF53649">
    <property type="entry name" value="Alkaline phosphatase-like"/>
    <property type="match status" value="1"/>
</dbReference>
<dbReference type="Gene3D" id="3.40.720.10">
    <property type="entry name" value="Alkaline Phosphatase, subunit A"/>
    <property type="match status" value="1"/>
</dbReference>
<keyword evidence="2" id="KW-0479">Metal-binding</keyword>
<dbReference type="EMBL" id="BONI01000100">
    <property type="protein sequence ID" value="GIG10775.1"/>
    <property type="molecule type" value="Genomic_DNA"/>
</dbReference>
<keyword evidence="8" id="KW-1185">Reference proteome</keyword>
<name>A0A8J3L1I7_9ACTN</name>
<dbReference type="InterPro" id="IPR024607">
    <property type="entry name" value="Sulfatase_CS"/>
</dbReference>
<evidence type="ECO:0000256" key="3">
    <source>
        <dbReference type="ARBA" id="ARBA00022801"/>
    </source>
</evidence>
<dbReference type="GO" id="GO:0016787">
    <property type="term" value="F:hydrolase activity"/>
    <property type="evidence" value="ECO:0007669"/>
    <property type="project" value="UniProtKB-KW"/>
</dbReference>
<feature type="domain" description="Sulfatase N-terminal" evidence="6">
    <location>
        <begin position="47"/>
        <end position="462"/>
    </location>
</feature>
<dbReference type="Gene3D" id="3.30.1120.10">
    <property type="match status" value="1"/>
</dbReference>
<dbReference type="PROSITE" id="PS00523">
    <property type="entry name" value="SULFATASE_1"/>
    <property type="match status" value="1"/>
</dbReference>
<dbReference type="RefSeq" id="WP_275412103.1">
    <property type="nucleotide sequence ID" value="NZ_BAAALC010000015.1"/>
</dbReference>
<keyword evidence="3" id="KW-0378">Hydrolase</keyword>
<dbReference type="PANTHER" id="PTHR42693">
    <property type="entry name" value="ARYLSULFATASE FAMILY MEMBER"/>
    <property type="match status" value="1"/>
</dbReference>
<accession>A0A8J3L1I7</accession>
<proteinExistence type="inferred from homology"/>
<keyword evidence="4" id="KW-0106">Calcium</keyword>
<dbReference type="Pfam" id="PF00884">
    <property type="entry name" value="Sulfatase"/>
    <property type="match status" value="1"/>
</dbReference>
<protein>
    <submittedName>
        <fullName evidence="7">Arylsulfatase</fullName>
    </submittedName>
</protein>
<gene>
    <name evidence="7" type="primary">atsD_2</name>
    <name evidence="7" type="ORF">Cco03nite_74750</name>
</gene>
<dbReference type="SUPFAM" id="SSF49899">
    <property type="entry name" value="Concanavalin A-like lectins/glucanases"/>
    <property type="match status" value="1"/>
</dbReference>
<comment type="caution">
    <text evidence="7">The sequence shown here is derived from an EMBL/GenBank/DDBJ whole genome shotgun (WGS) entry which is preliminary data.</text>
</comment>
<dbReference type="InterPro" id="IPR050738">
    <property type="entry name" value="Sulfatase"/>
</dbReference>
<dbReference type="AlphaFoldDB" id="A0A8J3L1I7"/>